<accession>A0A3A1NIZ4</accession>
<keyword evidence="2" id="KW-1133">Transmembrane helix</keyword>
<reference evidence="3 5" key="1">
    <citation type="submission" date="2018-08" db="EMBL/GenBank/DDBJ databases">
        <title>Proposal of Muricauda 72 sp.nov. and Muricauda NH166 sp.nov., isolated from seawater.</title>
        <authorList>
            <person name="Cheng H."/>
            <person name="Wu Y.-H."/>
            <person name="Guo L.-L."/>
            <person name="Xu X.-W."/>
        </authorList>
    </citation>
    <scope>NUCLEOTIDE SEQUENCE [LARGE SCALE GENOMIC DNA]</scope>
    <source>
        <strain evidence="3 5">72</strain>
    </source>
</reference>
<feature type="transmembrane region" description="Helical" evidence="2">
    <location>
        <begin position="40"/>
        <end position="58"/>
    </location>
</feature>
<evidence type="ECO:0000313" key="3">
    <source>
        <dbReference type="EMBL" id="RIV43365.1"/>
    </source>
</evidence>
<evidence type="ECO:0000313" key="5">
    <source>
        <dbReference type="Proteomes" id="UP000266691"/>
    </source>
</evidence>
<protein>
    <submittedName>
        <fullName evidence="3">Tryptophan-rich sensory protein</fullName>
    </submittedName>
</protein>
<dbReference type="Proteomes" id="UP000266691">
    <property type="component" value="Unassembled WGS sequence"/>
</dbReference>
<feature type="region of interest" description="Disordered" evidence="1">
    <location>
        <begin position="469"/>
        <end position="492"/>
    </location>
</feature>
<feature type="transmembrane region" description="Helical" evidence="2">
    <location>
        <begin position="123"/>
        <end position="142"/>
    </location>
</feature>
<comment type="caution">
    <text evidence="3">The sequence shown here is derived from an EMBL/GenBank/DDBJ whole genome shotgun (WGS) entry which is preliminary data.</text>
</comment>
<keyword evidence="6" id="KW-1185">Reference proteome</keyword>
<feature type="transmembrane region" description="Helical" evidence="2">
    <location>
        <begin position="16"/>
        <end position="34"/>
    </location>
</feature>
<gene>
    <name evidence="3" type="ORF">D2V05_13150</name>
    <name evidence="4" type="ORF">FQ017_13020</name>
</gene>
<name>A0A3A1NIZ4_9FLAO</name>
<dbReference type="EMBL" id="VNWK01000031">
    <property type="protein sequence ID" value="TXJ92703.1"/>
    <property type="molecule type" value="Genomic_DNA"/>
</dbReference>
<dbReference type="EMBL" id="QXFI01000031">
    <property type="protein sequence ID" value="RIV43365.1"/>
    <property type="molecule type" value="Genomic_DNA"/>
</dbReference>
<organism evidence="3 5">
    <name type="scientific">Flagellimonas pelagia</name>
    <dbReference type="NCBI Taxonomy" id="2306998"/>
    <lineage>
        <taxon>Bacteria</taxon>
        <taxon>Pseudomonadati</taxon>
        <taxon>Bacteroidota</taxon>
        <taxon>Flavobacteriia</taxon>
        <taxon>Flavobacteriales</taxon>
        <taxon>Flavobacteriaceae</taxon>
        <taxon>Flagellimonas</taxon>
    </lineage>
</organism>
<feature type="compositionally biased region" description="Basic and acidic residues" evidence="1">
    <location>
        <begin position="510"/>
        <end position="520"/>
    </location>
</feature>
<reference evidence="4 6" key="2">
    <citation type="submission" date="2019-07" db="EMBL/GenBank/DDBJ databases">
        <title>Draft genome of two Muricauda strains isolated from deep sea.</title>
        <authorList>
            <person name="Sun C."/>
        </authorList>
    </citation>
    <scope>NUCLEOTIDE SEQUENCE [LARGE SCALE GENOMIC DNA]</scope>
    <source>
        <strain evidence="4 6">72</strain>
    </source>
</reference>
<keyword evidence="2" id="KW-0472">Membrane</keyword>
<dbReference type="Proteomes" id="UP000321621">
    <property type="component" value="Unassembled WGS sequence"/>
</dbReference>
<proteinExistence type="predicted"/>
<evidence type="ECO:0000313" key="6">
    <source>
        <dbReference type="Proteomes" id="UP000321621"/>
    </source>
</evidence>
<feature type="compositionally biased region" description="Basic and acidic residues" evidence="1">
    <location>
        <begin position="481"/>
        <end position="492"/>
    </location>
</feature>
<sequence>MMGDERLNDFKRRWQLVQYTECILYAFGVAGLAYLASQSFYLGILGFVVGMAVALLLFKPWKLSSEQTVAYVDAHVPEAGYSSVLLLMPPSELSNLSKLQRYRVAAQLDAVIPKLKPPHQLPMAAMVMFGLIMIGLATQFMLKEFQQNPKTPSTPQSIQFAPLDSVETNVAIPKLSSTKITIDQPDYTDIASVSTENPNISAVTGAVISWQLEFDGEVSNVRMDRMGEIFTLSQKNGGFNLSQTLETSGFYSFSFEDANGNKFVTDLYSLEAIEDQAPLVEIDGLDQYSYFEFDEVKQLPLNTKVSDDFGINDAYIVATVSKGSGESVKFREETIRFDGTLSKGKKQLQLKKLLDLDKLKMDPGDELYFYVEAKDNKIPTPNISRSETYFAVIRDTITDDFAVESTLGVDQMPDYFRSQRQLIIDTERLIKDQPNLSEKDFKFKSNELGFDQKSLRLKYGQFMGDETELQAAPGQVSSVESEQHEGEEGEEKDLLDAYSHKHDSDNEHNLVEEHEEHGEEGGEEEEDPLHDYLHNHDDPEESTLFEKSLKAKLRDALSIMWDAELYLRLYQPEKSLPYQYKALKIIQEIKNSARIYVHRIGFDPPPIKEEKRLTGDIEAISNYDKKQEFEYQMSFASSRKTVSRLQQLIQGSNFTEMDRVLFQNAGNELAKNAVEEPVKYLKVLQGLRDLDKSINRTKEKYGEVQKNLLSVIPQVENNPGKGNQYEDEINRLFINELGKND</sequence>
<evidence type="ECO:0000256" key="1">
    <source>
        <dbReference type="SAM" id="MobiDB-lite"/>
    </source>
</evidence>
<dbReference type="AlphaFoldDB" id="A0A3A1NIZ4"/>
<feature type="region of interest" description="Disordered" evidence="1">
    <location>
        <begin position="510"/>
        <end position="543"/>
    </location>
</feature>
<evidence type="ECO:0000313" key="4">
    <source>
        <dbReference type="EMBL" id="TXJ92703.1"/>
    </source>
</evidence>
<dbReference type="RefSeq" id="WP_119648097.1">
    <property type="nucleotide sequence ID" value="NZ_QXFI01000031.1"/>
</dbReference>
<dbReference type="OrthoDB" id="780137at2"/>
<keyword evidence="2" id="KW-0812">Transmembrane</keyword>
<evidence type="ECO:0000256" key="2">
    <source>
        <dbReference type="SAM" id="Phobius"/>
    </source>
</evidence>